<feature type="compositionally biased region" description="Low complexity" evidence="1">
    <location>
        <begin position="300"/>
        <end position="316"/>
    </location>
</feature>
<feature type="compositionally biased region" description="Polar residues" evidence="1">
    <location>
        <begin position="537"/>
        <end position="549"/>
    </location>
</feature>
<reference evidence="2" key="2">
    <citation type="submission" date="2024-07" db="EMBL/GenBank/DDBJ databases">
        <title>Streptomyces haneummycinica sp. nov., a new antibiotic-producing actinobacterium isolated from marine sediment.</title>
        <authorList>
            <person name="Uemura M."/>
            <person name="Hamada M."/>
            <person name="Hirano S."/>
            <person name="Kobayashi K."/>
            <person name="Ohshiro T."/>
            <person name="Kobayashi T."/>
            <person name="Terahara T."/>
        </authorList>
    </citation>
    <scope>NUCLEOTIDE SEQUENCE</scope>
    <source>
        <strain evidence="2">KM77-8</strain>
    </source>
</reference>
<dbReference type="EMBL" id="AP035768">
    <property type="protein sequence ID" value="BFO16235.1"/>
    <property type="molecule type" value="Genomic_DNA"/>
</dbReference>
<reference evidence="2" key="1">
    <citation type="submission" date="2024-06" db="EMBL/GenBank/DDBJ databases">
        <authorList>
            <consortium name="consrtm"/>
            <person name="Uemura M."/>
            <person name="Terahara T."/>
        </authorList>
    </citation>
    <scope>NUCLEOTIDE SEQUENCE</scope>
    <source>
        <strain evidence="2">KM77-8</strain>
    </source>
</reference>
<name>A0AAT9HFN1_9ACTN</name>
<evidence type="ECO:0000256" key="1">
    <source>
        <dbReference type="SAM" id="MobiDB-lite"/>
    </source>
</evidence>
<sequence>MIEDWYFCAAMRDTPHAAHAYLAVLDVLDAPVALDETLPDALEALDGCEPWTALHVVPRLLTLATGGGESADLCMEHLLGTVVGTAGGGPVGEALTAAVRACADERPSRAAARLRHAVQVWGRDATPRTTQEPFRELTHYPRETILLAVTAHLARLPGAAEDIASDLRHEDSWLDELTRRAARHEWGRLPFLLALRALGGTGSTGAERDRLLKALCRPAVGWADLEPDLMGAAARLLHLGTGQEAEPTVTALDTDAVTLDGLRRLRRLRGDSRPVTGADRVLGRLGLPAGKPAPPPSPPSCGSRSSGTSRPGCTRTGRGGPGGPVGRARRPAPLSGAVQRPGRRQGTRRLGTSAHRPLAPADRTARPGRGERLHRRAGGQNRPPRHAQTPGCVRLGLLTVAGPGADRRERRGRKRALPAVHDPVVLLRLLSSLRTAVRLMRHGVDESRFLADLVMHGAEVLAEGRLGAYMLNLTHGTEKHEDAPLPTVLVPLALAAYRTGTYALRGCTRNCIRRCSRTGRSPAPTPGPGRTPPSASTASPNCSTRTAER</sequence>
<evidence type="ECO:0000313" key="2">
    <source>
        <dbReference type="EMBL" id="BFO16235.1"/>
    </source>
</evidence>
<dbReference type="AlphaFoldDB" id="A0AAT9HFN1"/>
<organism evidence="2">
    <name type="scientific">Streptomyces haneummycinicus</name>
    <dbReference type="NCBI Taxonomy" id="3074435"/>
    <lineage>
        <taxon>Bacteria</taxon>
        <taxon>Bacillati</taxon>
        <taxon>Actinomycetota</taxon>
        <taxon>Actinomycetes</taxon>
        <taxon>Kitasatosporales</taxon>
        <taxon>Streptomycetaceae</taxon>
        <taxon>Streptomyces</taxon>
    </lineage>
</organism>
<feature type="region of interest" description="Disordered" evidence="1">
    <location>
        <begin position="515"/>
        <end position="549"/>
    </location>
</feature>
<feature type="region of interest" description="Disordered" evidence="1">
    <location>
        <begin position="270"/>
        <end position="415"/>
    </location>
</feature>
<gene>
    <name evidence="2" type="ORF">SHKM778_26230</name>
</gene>
<accession>A0AAT9HFN1</accession>
<proteinExistence type="predicted"/>
<protein>
    <submittedName>
        <fullName evidence="2">Uncharacterized protein</fullName>
    </submittedName>
</protein>